<evidence type="ECO:0000256" key="8">
    <source>
        <dbReference type="ARBA" id="ARBA00023264"/>
    </source>
</evidence>
<protein>
    <recommendedName>
        <fullName evidence="9">DAGKc domain-containing protein</fullName>
    </recommendedName>
</protein>
<keyword evidence="7" id="KW-0443">Lipid metabolism</keyword>
<comment type="cofactor">
    <cofactor evidence="1">
        <name>Mg(2+)</name>
        <dbReference type="ChEBI" id="CHEBI:18420"/>
    </cofactor>
</comment>
<evidence type="ECO:0000256" key="2">
    <source>
        <dbReference type="ARBA" id="ARBA00005983"/>
    </source>
</evidence>
<evidence type="ECO:0000313" key="10">
    <source>
        <dbReference type="EMBL" id="BDV30094.1"/>
    </source>
</evidence>
<evidence type="ECO:0000256" key="3">
    <source>
        <dbReference type="ARBA" id="ARBA00022679"/>
    </source>
</evidence>
<proteinExistence type="inferred from homology"/>
<reference evidence="10 11" key="1">
    <citation type="submission" date="2022-12" db="EMBL/GenBank/DDBJ databases">
        <title>Microbacterium terricola strain KV-448 chromosome, complete genome.</title>
        <authorList>
            <person name="Oshima T."/>
            <person name="Moriya T."/>
            <person name="Bessho Y."/>
        </authorList>
    </citation>
    <scope>NUCLEOTIDE SEQUENCE [LARGE SCALE GENOMIC DNA]</scope>
    <source>
        <strain evidence="10 11">KV-448</strain>
    </source>
</reference>
<evidence type="ECO:0000259" key="9">
    <source>
        <dbReference type="PROSITE" id="PS50146"/>
    </source>
</evidence>
<dbReference type="InterPro" id="IPR017438">
    <property type="entry name" value="ATP-NAD_kinase_N"/>
</dbReference>
<evidence type="ECO:0000256" key="4">
    <source>
        <dbReference type="ARBA" id="ARBA00022741"/>
    </source>
</evidence>
<evidence type="ECO:0000256" key="1">
    <source>
        <dbReference type="ARBA" id="ARBA00001946"/>
    </source>
</evidence>
<dbReference type="InterPro" id="IPR001206">
    <property type="entry name" value="Diacylglycerol_kinase_cat_dom"/>
</dbReference>
<gene>
    <name evidence="10" type="ORF">Microterr_07540</name>
</gene>
<dbReference type="InterPro" id="IPR016064">
    <property type="entry name" value="NAD/diacylglycerol_kinase_sf"/>
</dbReference>
<dbReference type="NCBIfam" id="NF008882">
    <property type="entry name" value="PRK11914.1"/>
    <property type="match status" value="1"/>
</dbReference>
<keyword evidence="3" id="KW-0808">Transferase</keyword>
<keyword evidence="7" id="KW-0444">Lipid biosynthesis</keyword>
<keyword evidence="8" id="KW-1208">Phospholipid metabolism</keyword>
<dbReference type="InterPro" id="IPR045540">
    <property type="entry name" value="YegS/DAGK_C"/>
</dbReference>
<evidence type="ECO:0000256" key="6">
    <source>
        <dbReference type="ARBA" id="ARBA00022840"/>
    </source>
</evidence>
<dbReference type="Proteomes" id="UP001317779">
    <property type="component" value="Chromosome"/>
</dbReference>
<dbReference type="Pfam" id="PF00781">
    <property type="entry name" value="DAGK_cat"/>
    <property type="match status" value="1"/>
</dbReference>
<keyword evidence="6" id="KW-0067">ATP-binding</keyword>
<keyword evidence="11" id="KW-1185">Reference proteome</keyword>
<evidence type="ECO:0000313" key="11">
    <source>
        <dbReference type="Proteomes" id="UP001317779"/>
    </source>
</evidence>
<dbReference type="Gene3D" id="3.40.50.10330">
    <property type="entry name" value="Probable inorganic polyphosphate/atp-NAD kinase, domain 1"/>
    <property type="match status" value="1"/>
</dbReference>
<dbReference type="SUPFAM" id="SSF111331">
    <property type="entry name" value="NAD kinase/diacylglycerol kinase-like"/>
    <property type="match status" value="1"/>
</dbReference>
<dbReference type="Pfam" id="PF19279">
    <property type="entry name" value="YegS_C"/>
    <property type="match status" value="1"/>
</dbReference>
<organism evidence="10 11">
    <name type="scientific">Microbacterium terricola</name>
    <dbReference type="NCBI Taxonomy" id="344163"/>
    <lineage>
        <taxon>Bacteria</taxon>
        <taxon>Bacillati</taxon>
        <taxon>Actinomycetota</taxon>
        <taxon>Actinomycetes</taxon>
        <taxon>Micrococcales</taxon>
        <taxon>Microbacteriaceae</taxon>
        <taxon>Microbacterium</taxon>
    </lineage>
</organism>
<name>A0ABM8DWT9_9MICO</name>
<accession>A0ABM8DWT9</accession>
<keyword evidence="5" id="KW-0418">Kinase</keyword>
<dbReference type="EMBL" id="AP027141">
    <property type="protein sequence ID" value="BDV30094.1"/>
    <property type="molecule type" value="Genomic_DNA"/>
</dbReference>
<evidence type="ECO:0000256" key="5">
    <source>
        <dbReference type="ARBA" id="ARBA00022777"/>
    </source>
</evidence>
<dbReference type="SMART" id="SM00046">
    <property type="entry name" value="DAGKc"/>
    <property type="match status" value="1"/>
</dbReference>
<feature type="domain" description="DAGKc" evidence="9">
    <location>
        <begin position="11"/>
        <end position="141"/>
    </location>
</feature>
<evidence type="ECO:0000256" key="7">
    <source>
        <dbReference type="ARBA" id="ARBA00023209"/>
    </source>
</evidence>
<dbReference type="Gene3D" id="2.60.200.40">
    <property type="match status" value="1"/>
</dbReference>
<dbReference type="PANTHER" id="PTHR12358">
    <property type="entry name" value="SPHINGOSINE KINASE"/>
    <property type="match status" value="1"/>
</dbReference>
<keyword evidence="4" id="KW-0547">Nucleotide-binding</keyword>
<keyword evidence="7" id="KW-0594">Phospholipid biosynthesis</keyword>
<sequence length="308" mass="31843">MSEAGSCGWQTSLVDVTVVINPAARNGAHTHAAVRAADRLRALGHTATLVSGGSAAESSELIRAAVGHADAVAVAGGDGIVNLALQELAGTGVPLGIIPAGTGNDLAAGLGIPTLEPEVAADVIAAGHASVLDLARLTRADGSTQLYATVLASGFDSYVNDRANRMRWPRGHQRYNIAILIEFLFLKGTPYTIEVDGQRVGGPFVMVSVGNGRTYGGGIPICPAADLRDGMLDVTVVRPSGRLRLLRLLPTLYRGTHVAYPEVETFRGRTVRLEATGLTAYADGDPIATLPVTVEAVPGAISVFAPVP</sequence>
<comment type="similarity">
    <text evidence="2">Belongs to the diacylglycerol/lipid kinase family.</text>
</comment>
<dbReference type="InterPro" id="IPR050187">
    <property type="entry name" value="Lipid_Phosphate_FormReg"/>
</dbReference>
<dbReference type="PANTHER" id="PTHR12358:SF106">
    <property type="entry name" value="LIPID KINASE YEGS"/>
    <property type="match status" value="1"/>
</dbReference>
<dbReference type="PROSITE" id="PS50146">
    <property type="entry name" value="DAGK"/>
    <property type="match status" value="1"/>
</dbReference>